<evidence type="ECO:0000313" key="3">
    <source>
        <dbReference type="Proteomes" id="UP001501218"/>
    </source>
</evidence>
<keyword evidence="1" id="KW-1133">Transmembrane helix</keyword>
<keyword evidence="1" id="KW-0472">Membrane</keyword>
<feature type="transmembrane region" description="Helical" evidence="1">
    <location>
        <begin position="108"/>
        <end position="129"/>
    </location>
</feature>
<reference evidence="3" key="1">
    <citation type="journal article" date="2019" name="Int. J. Syst. Evol. Microbiol.">
        <title>The Global Catalogue of Microorganisms (GCM) 10K type strain sequencing project: providing services to taxonomists for standard genome sequencing and annotation.</title>
        <authorList>
            <consortium name="The Broad Institute Genomics Platform"/>
            <consortium name="The Broad Institute Genome Sequencing Center for Infectious Disease"/>
            <person name="Wu L."/>
            <person name="Ma J."/>
        </authorList>
    </citation>
    <scope>NUCLEOTIDE SEQUENCE [LARGE SCALE GENOMIC DNA]</scope>
    <source>
        <strain evidence="3">JCM 16221</strain>
    </source>
</reference>
<feature type="transmembrane region" description="Helical" evidence="1">
    <location>
        <begin position="73"/>
        <end position="96"/>
    </location>
</feature>
<keyword evidence="1" id="KW-0812">Transmembrane</keyword>
<evidence type="ECO:0008006" key="4">
    <source>
        <dbReference type="Google" id="ProtNLM"/>
    </source>
</evidence>
<keyword evidence="3" id="KW-1185">Reference proteome</keyword>
<feature type="transmembrane region" description="Helical" evidence="1">
    <location>
        <begin position="27"/>
        <end position="46"/>
    </location>
</feature>
<feature type="transmembrane region" description="Helical" evidence="1">
    <location>
        <begin position="149"/>
        <end position="167"/>
    </location>
</feature>
<sequence>MTEPQVDAFGRPVKDNQERPAPPQALVVARWLWIASVLVGVVQAFVELFDRARLIDQLRTVQPELDQMQLDELANSTITFTFTIKLLTLLVYMMLARRMLEGTNWARVVLAVFGGWGIFSAVLTVALLAIVGTGPLQELMPVSLTWTDALFGVLAAAVSVAAIVFMFRPEANRFIREARQRRVRSGG</sequence>
<proteinExistence type="predicted"/>
<evidence type="ECO:0000256" key="1">
    <source>
        <dbReference type="SAM" id="Phobius"/>
    </source>
</evidence>
<protein>
    <recommendedName>
        <fullName evidence="4">DUF2975 domain-containing protein</fullName>
    </recommendedName>
</protein>
<accession>A0ABP5SEV2</accession>
<dbReference type="EMBL" id="BAAARA010000001">
    <property type="protein sequence ID" value="GAA2329626.1"/>
    <property type="molecule type" value="Genomic_DNA"/>
</dbReference>
<evidence type="ECO:0000313" key="2">
    <source>
        <dbReference type="EMBL" id="GAA2329626.1"/>
    </source>
</evidence>
<comment type="caution">
    <text evidence="2">The sequence shown here is derived from an EMBL/GenBank/DDBJ whole genome shotgun (WGS) entry which is preliminary data.</text>
</comment>
<organism evidence="2 3">
    <name type="scientific">Saccharopolyspora halophila</name>
    <dbReference type="NCBI Taxonomy" id="405551"/>
    <lineage>
        <taxon>Bacteria</taxon>
        <taxon>Bacillati</taxon>
        <taxon>Actinomycetota</taxon>
        <taxon>Actinomycetes</taxon>
        <taxon>Pseudonocardiales</taxon>
        <taxon>Pseudonocardiaceae</taxon>
        <taxon>Saccharopolyspora</taxon>
    </lineage>
</organism>
<dbReference type="Proteomes" id="UP001501218">
    <property type="component" value="Unassembled WGS sequence"/>
</dbReference>
<gene>
    <name evidence="2" type="ORF">GCM10009854_00510</name>
</gene>
<dbReference type="RefSeq" id="WP_344125118.1">
    <property type="nucleotide sequence ID" value="NZ_BAAARA010000001.1"/>
</dbReference>
<name>A0ABP5SEV2_9PSEU</name>